<accession>A0ABQ3HLR3</accession>
<feature type="domain" description="ABC transporter" evidence="9">
    <location>
        <begin position="281"/>
        <end position="509"/>
    </location>
</feature>
<evidence type="ECO:0000256" key="1">
    <source>
        <dbReference type="ARBA" id="ARBA00004202"/>
    </source>
</evidence>
<evidence type="ECO:0000256" key="7">
    <source>
        <dbReference type="ARBA" id="ARBA00022967"/>
    </source>
</evidence>
<comment type="similarity">
    <text evidence="2">Belongs to the ABC transporter superfamily.</text>
</comment>
<dbReference type="EMBL" id="BNAD01000011">
    <property type="protein sequence ID" value="GHE18623.1"/>
    <property type="molecule type" value="Genomic_DNA"/>
</dbReference>
<comment type="subcellular location">
    <subcellularLocation>
        <location evidence="1">Cell membrane</location>
        <topology evidence="1">Peripheral membrane protein</topology>
    </subcellularLocation>
</comment>
<evidence type="ECO:0000256" key="4">
    <source>
        <dbReference type="ARBA" id="ARBA00022475"/>
    </source>
</evidence>
<evidence type="ECO:0000256" key="3">
    <source>
        <dbReference type="ARBA" id="ARBA00022448"/>
    </source>
</evidence>
<dbReference type="InterPro" id="IPR003593">
    <property type="entry name" value="AAA+_ATPase"/>
</dbReference>
<protein>
    <submittedName>
        <fullName evidence="10">Cobalt ABC transporter ATP-binding protein</fullName>
    </submittedName>
</protein>
<organism evidence="10 11">
    <name type="scientific">Nocardioides flavus</name>
    <name type="common">ex Wang et al. 2016</name>
    <dbReference type="NCBI Taxonomy" id="2058780"/>
    <lineage>
        <taxon>Bacteria</taxon>
        <taxon>Bacillati</taxon>
        <taxon>Actinomycetota</taxon>
        <taxon>Actinomycetes</taxon>
        <taxon>Propionibacteriales</taxon>
        <taxon>Nocardioidaceae</taxon>
        <taxon>Nocardioides</taxon>
    </lineage>
</organism>
<evidence type="ECO:0000256" key="5">
    <source>
        <dbReference type="ARBA" id="ARBA00022741"/>
    </source>
</evidence>
<dbReference type="InterPro" id="IPR050095">
    <property type="entry name" value="ECF_ABC_transporter_ATP-bd"/>
</dbReference>
<dbReference type="InterPro" id="IPR027417">
    <property type="entry name" value="P-loop_NTPase"/>
</dbReference>
<keyword evidence="11" id="KW-1185">Reference proteome</keyword>
<reference evidence="11" key="1">
    <citation type="journal article" date="2019" name="Int. J. Syst. Evol. Microbiol.">
        <title>The Global Catalogue of Microorganisms (GCM) 10K type strain sequencing project: providing services to taxonomists for standard genome sequencing and annotation.</title>
        <authorList>
            <consortium name="The Broad Institute Genomics Platform"/>
            <consortium name="The Broad Institute Genome Sequencing Center for Infectious Disease"/>
            <person name="Wu L."/>
            <person name="Ma J."/>
        </authorList>
    </citation>
    <scope>NUCLEOTIDE SEQUENCE [LARGE SCALE GENOMIC DNA]</scope>
    <source>
        <strain evidence="11">CGMCC 1.12791</strain>
    </source>
</reference>
<dbReference type="SUPFAM" id="SSF52540">
    <property type="entry name" value="P-loop containing nucleoside triphosphate hydrolases"/>
    <property type="match status" value="2"/>
</dbReference>
<evidence type="ECO:0000256" key="8">
    <source>
        <dbReference type="ARBA" id="ARBA00023136"/>
    </source>
</evidence>
<dbReference type="GO" id="GO:0005524">
    <property type="term" value="F:ATP binding"/>
    <property type="evidence" value="ECO:0007669"/>
    <property type="project" value="UniProtKB-KW"/>
</dbReference>
<dbReference type="PANTHER" id="PTHR43553">
    <property type="entry name" value="HEAVY METAL TRANSPORTER"/>
    <property type="match status" value="1"/>
</dbReference>
<evidence type="ECO:0000313" key="10">
    <source>
        <dbReference type="EMBL" id="GHE18623.1"/>
    </source>
</evidence>
<dbReference type="PANTHER" id="PTHR43553:SF27">
    <property type="entry name" value="ENERGY-COUPLING FACTOR TRANSPORTER ATP-BINDING PROTEIN ECFA2"/>
    <property type="match status" value="1"/>
</dbReference>
<dbReference type="Gene3D" id="3.40.50.300">
    <property type="entry name" value="P-loop containing nucleotide triphosphate hydrolases"/>
    <property type="match status" value="2"/>
</dbReference>
<sequence length="530" mass="55734">MIELRDIGFHYDEQAVLEGVDLTLDEGELVLVSGRTGVGKSTLLGVVTGLVPRFTGGVLTGDVLLEGRSIVDQPPRERAHLVGYVGQDPLAGFVADTVEEELAYGMEQLGVAPETMRRRVEETLDLLGIADLRARDLRTLSGGQQQRVAIGSVLATHPRVLVLDEPTSALDPTAAEDVLATITRLVHDLGLTVLLAEHRLERVVPFADRICLVAGNGGVRVGEPRAVLADSPVAPPLVELGRVAGWQPLPLTVRDARRHARTLPELPAPAPEAVPRTAPLVVARGVTVVHGRHVAVREVDLTLSAGRTTVLMGRNGSGKSSLIWALQGAGRRRSGSVDVAGSDPADLAPAQRRTHVGLVPQTAADLLYLETVAEECTAADTGAEATAGTCRGLLDRLAPGIADDIHPRDLSEGQRLALALAVVLAARPPVVLLDEPTRGLDYAGKAELARIVADLASDDHAVLLATHDVEFAAHVADEVVVMAEGEVVSSGPPRRVLAESPSFAPQVTKVLGAPWLAVEEVVAALGGVAR</sequence>
<evidence type="ECO:0000256" key="6">
    <source>
        <dbReference type="ARBA" id="ARBA00022840"/>
    </source>
</evidence>
<evidence type="ECO:0000256" key="2">
    <source>
        <dbReference type="ARBA" id="ARBA00005417"/>
    </source>
</evidence>
<feature type="domain" description="ABC transporter" evidence="9">
    <location>
        <begin position="2"/>
        <end position="240"/>
    </location>
</feature>
<dbReference type="Proteomes" id="UP000597341">
    <property type="component" value="Unassembled WGS sequence"/>
</dbReference>
<keyword evidence="6 10" id="KW-0067">ATP-binding</keyword>
<keyword evidence="5" id="KW-0547">Nucleotide-binding</keyword>
<dbReference type="SMART" id="SM00382">
    <property type="entry name" value="AAA"/>
    <property type="match status" value="2"/>
</dbReference>
<name>A0ABQ3HLR3_9ACTN</name>
<comment type="caution">
    <text evidence="10">The sequence shown here is derived from an EMBL/GenBank/DDBJ whole genome shotgun (WGS) entry which is preliminary data.</text>
</comment>
<proteinExistence type="inferred from homology"/>
<evidence type="ECO:0000313" key="11">
    <source>
        <dbReference type="Proteomes" id="UP000597341"/>
    </source>
</evidence>
<keyword evidence="8" id="KW-0472">Membrane</keyword>
<dbReference type="RefSeq" id="WP_191280511.1">
    <property type="nucleotide sequence ID" value="NZ_BNAD01000011.1"/>
</dbReference>
<dbReference type="InterPro" id="IPR017871">
    <property type="entry name" value="ABC_transporter-like_CS"/>
</dbReference>
<keyword evidence="3" id="KW-0813">Transport</keyword>
<dbReference type="Pfam" id="PF00005">
    <property type="entry name" value="ABC_tran"/>
    <property type="match status" value="2"/>
</dbReference>
<dbReference type="PROSITE" id="PS00211">
    <property type="entry name" value="ABC_TRANSPORTER_1"/>
    <property type="match status" value="1"/>
</dbReference>
<keyword evidence="7" id="KW-1278">Translocase</keyword>
<dbReference type="PROSITE" id="PS50893">
    <property type="entry name" value="ABC_TRANSPORTER_2"/>
    <property type="match status" value="2"/>
</dbReference>
<dbReference type="InterPro" id="IPR015856">
    <property type="entry name" value="ABC_transpr_CbiO/EcfA_su"/>
</dbReference>
<evidence type="ECO:0000259" key="9">
    <source>
        <dbReference type="PROSITE" id="PS50893"/>
    </source>
</evidence>
<dbReference type="CDD" id="cd03225">
    <property type="entry name" value="ABC_cobalt_CbiO_domain1"/>
    <property type="match status" value="1"/>
</dbReference>
<gene>
    <name evidence="10" type="primary">cbiO</name>
    <name evidence="10" type="ORF">GCM10011376_32330</name>
</gene>
<dbReference type="InterPro" id="IPR003439">
    <property type="entry name" value="ABC_transporter-like_ATP-bd"/>
</dbReference>
<keyword evidence="4" id="KW-1003">Cell membrane</keyword>